<name>A0ACB9IFH5_9ASTR</name>
<dbReference type="Proteomes" id="UP001056120">
    <property type="component" value="Linkage Group LG08"/>
</dbReference>
<evidence type="ECO:0000313" key="2">
    <source>
        <dbReference type="Proteomes" id="UP001056120"/>
    </source>
</evidence>
<proteinExistence type="predicted"/>
<accession>A0ACB9IFH5</accession>
<reference evidence="1 2" key="2">
    <citation type="journal article" date="2022" name="Mol. Ecol. Resour.">
        <title>The genomes of chicory, endive, great burdock and yacon provide insights into Asteraceae paleo-polyploidization history and plant inulin production.</title>
        <authorList>
            <person name="Fan W."/>
            <person name="Wang S."/>
            <person name="Wang H."/>
            <person name="Wang A."/>
            <person name="Jiang F."/>
            <person name="Liu H."/>
            <person name="Zhao H."/>
            <person name="Xu D."/>
            <person name="Zhang Y."/>
        </authorList>
    </citation>
    <scope>NUCLEOTIDE SEQUENCE [LARGE SCALE GENOMIC DNA]</scope>
    <source>
        <strain evidence="2">cv. Yunnan</strain>
        <tissue evidence="1">Leaves</tissue>
    </source>
</reference>
<reference evidence="2" key="1">
    <citation type="journal article" date="2022" name="Mol. Ecol. Resour.">
        <title>The genomes of chicory, endive, great burdock and yacon provide insights into Asteraceae palaeo-polyploidization history and plant inulin production.</title>
        <authorList>
            <person name="Fan W."/>
            <person name="Wang S."/>
            <person name="Wang H."/>
            <person name="Wang A."/>
            <person name="Jiang F."/>
            <person name="Liu H."/>
            <person name="Zhao H."/>
            <person name="Xu D."/>
            <person name="Zhang Y."/>
        </authorList>
    </citation>
    <scope>NUCLEOTIDE SEQUENCE [LARGE SCALE GENOMIC DNA]</scope>
    <source>
        <strain evidence="2">cv. Yunnan</strain>
    </source>
</reference>
<dbReference type="EMBL" id="CM042025">
    <property type="protein sequence ID" value="KAI3806812.1"/>
    <property type="molecule type" value="Genomic_DNA"/>
</dbReference>
<keyword evidence="2" id="KW-1185">Reference proteome</keyword>
<evidence type="ECO:0000313" key="1">
    <source>
        <dbReference type="EMBL" id="KAI3806812.1"/>
    </source>
</evidence>
<protein>
    <submittedName>
        <fullName evidence="1">Uncharacterized protein</fullName>
    </submittedName>
</protein>
<comment type="caution">
    <text evidence="1">The sequence shown here is derived from an EMBL/GenBank/DDBJ whole genome shotgun (WGS) entry which is preliminary data.</text>
</comment>
<organism evidence="1 2">
    <name type="scientific">Smallanthus sonchifolius</name>
    <dbReference type="NCBI Taxonomy" id="185202"/>
    <lineage>
        <taxon>Eukaryota</taxon>
        <taxon>Viridiplantae</taxon>
        <taxon>Streptophyta</taxon>
        <taxon>Embryophyta</taxon>
        <taxon>Tracheophyta</taxon>
        <taxon>Spermatophyta</taxon>
        <taxon>Magnoliopsida</taxon>
        <taxon>eudicotyledons</taxon>
        <taxon>Gunneridae</taxon>
        <taxon>Pentapetalae</taxon>
        <taxon>asterids</taxon>
        <taxon>campanulids</taxon>
        <taxon>Asterales</taxon>
        <taxon>Asteraceae</taxon>
        <taxon>Asteroideae</taxon>
        <taxon>Heliantheae alliance</taxon>
        <taxon>Millerieae</taxon>
        <taxon>Smallanthus</taxon>
    </lineage>
</organism>
<gene>
    <name evidence="1" type="ORF">L1987_22727</name>
</gene>
<sequence length="171" mass="20521">MKMKDEFPLQHSMRSPSYKCYPCKRPRPMENILKIPKVYDTFLAEFPLCYGYLKKYVDHEAHLGFLDKVVEFYERAVHGVTYSADMWMHYYVFAINIYGDPDTIRRLFERGLAYVGTDYLSFPLCNKYIEYEFQQRQWSNLAMICIWILEHPNQQLDCYFRCGSKLLVGKK</sequence>